<name>A0A3S4HRG5_CHRVL</name>
<gene>
    <name evidence="1" type="ORF">NCTC9695_06246</name>
</gene>
<dbReference type="Proteomes" id="UP000275777">
    <property type="component" value="Chromosome"/>
</dbReference>
<reference evidence="1 2" key="1">
    <citation type="submission" date="2018-12" db="EMBL/GenBank/DDBJ databases">
        <authorList>
            <consortium name="Pathogen Informatics"/>
        </authorList>
    </citation>
    <scope>NUCLEOTIDE SEQUENCE [LARGE SCALE GENOMIC DNA]</scope>
    <source>
        <strain evidence="1 2">NCTC9695</strain>
    </source>
</reference>
<sequence length="55" mass="5771">MVMPAMLRVTADLSADSRHVPTALNAFLLGGIAFQWLIGHCPTASAAGRCCCPAR</sequence>
<evidence type="ECO:0000313" key="2">
    <source>
        <dbReference type="Proteomes" id="UP000275777"/>
    </source>
</evidence>
<accession>A0A3S4HRG5</accession>
<dbReference type="AlphaFoldDB" id="A0A3S4HRG5"/>
<protein>
    <submittedName>
        <fullName evidence="1">Multidrug efflux system translocase MdfA</fullName>
    </submittedName>
</protein>
<dbReference type="EMBL" id="LR134182">
    <property type="protein sequence ID" value="VEB45715.1"/>
    <property type="molecule type" value="Genomic_DNA"/>
</dbReference>
<organism evidence="1 2">
    <name type="scientific">Chromobacterium violaceum</name>
    <dbReference type="NCBI Taxonomy" id="536"/>
    <lineage>
        <taxon>Bacteria</taxon>
        <taxon>Pseudomonadati</taxon>
        <taxon>Pseudomonadota</taxon>
        <taxon>Betaproteobacteria</taxon>
        <taxon>Neisseriales</taxon>
        <taxon>Chromobacteriaceae</taxon>
        <taxon>Chromobacterium</taxon>
    </lineage>
</organism>
<evidence type="ECO:0000313" key="1">
    <source>
        <dbReference type="EMBL" id="VEB45715.1"/>
    </source>
</evidence>
<proteinExistence type="predicted"/>